<keyword evidence="1 2" id="KW-0812">Transmembrane</keyword>
<reference evidence="2 4" key="2">
    <citation type="journal article" date="2014" name="BMC Genomics">
        <title>An improved genome release (version Mt4.0) for the model legume Medicago truncatula.</title>
        <authorList>
            <person name="Tang H."/>
            <person name="Krishnakumar V."/>
            <person name="Bidwell S."/>
            <person name="Rosen B."/>
            <person name="Chan A."/>
            <person name="Zhou S."/>
            <person name="Gentzbittel L."/>
            <person name="Childs K.L."/>
            <person name="Yandell M."/>
            <person name="Gundlach H."/>
            <person name="Mayer K.F."/>
            <person name="Schwartz D.C."/>
            <person name="Town C.D."/>
        </authorList>
    </citation>
    <scope>GENOME REANNOTATION</scope>
    <source>
        <strain evidence="2">A17</strain>
        <strain evidence="3 4">cv. Jemalong A17</strain>
    </source>
</reference>
<gene>
    <name evidence="2" type="ordered locus">MTR_8g069500</name>
</gene>
<protein>
    <submittedName>
        <fullName evidence="2">Transmembrane protein, putative</fullName>
    </submittedName>
</protein>
<reference evidence="2 4" key="1">
    <citation type="journal article" date="2011" name="Nature">
        <title>The Medicago genome provides insight into the evolution of rhizobial symbioses.</title>
        <authorList>
            <person name="Young N.D."/>
            <person name="Debelle F."/>
            <person name="Oldroyd G.E."/>
            <person name="Geurts R."/>
            <person name="Cannon S.B."/>
            <person name="Udvardi M.K."/>
            <person name="Benedito V.A."/>
            <person name="Mayer K.F."/>
            <person name="Gouzy J."/>
            <person name="Schoof H."/>
            <person name="Van de Peer Y."/>
            <person name="Proost S."/>
            <person name="Cook D.R."/>
            <person name="Meyers B.C."/>
            <person name="Spannagl M."/>
            <person name="Cheung F."/>
            <person name="De Mita S."/>
            <person name="Krishnakumar V."/>
            <person name="Gundlach H."/>
            <person name="Zhou S."/>
            <person name="Mudge J."/>
            <person name="Bharti A.K."/>
            <person name="Murray J.D."/>
            <person name="Naoumkina M.A."/>
            <person name="Rosen B."/>
            <person name="Silverstein K.A."/>
            <person name="Tang H."/>
            <person name="Rombauts S."/>
            <person name="Zhao P.X."/>
            <person name="Zhou P."/>
            <person name="Barbe V."/>
            <person name="Bardou P."/>
            <person name="Bechner M."/>
            <person name="Bellec A."/>
            <person name="Berger A."/>
            <person name="Berges H."/>
            <person name="Bidwell S."/>
            <person name="Bisseling T."/>
            <person name="Choisne N."/>
            <person name="Couloux A."/>
            <person name="Denny R."/>
            <person name="Deshpande S."/>
            <person name="Dai X."/>
            <person name="Doyle J.J."/>
            <person name="Dudez A.M."/>
            <person name="Farmer A.D."/>
            <person name="Fouteau S."/>
            <person name="Franken C."/>
            <person name="Gibelin C."/>
            <person name="Gish J."/>
            <person name="Goldstein S."/>
            <person name="Gonzalez A.J."/>
            <person name="Green P.J."/>
            <person name="Hallab A."/>
            <person name="Hartog M."/>
            <person name="Hua A."/>
            <person name="Humphray S.J."/>
            <person name="Jeong D.H."/>
            <person name="Jing Y."/>
            <person name="Jocker A."/>
            <person name="Kenton S.M."/>
            <person name="Kim D.J."/>
            <person name="Klee K."/>
            <person name="Lai H."/>
            <person name="Lang C."/>
            <person name="Lin S."/>
            <person name="Macmil S.L."/>
            <person name="Magdelenat G."/>
            <person name="Matthews L."/>
            <person name="McCorrison J."/>
            <person name="Monaghan E.L."/>
            <person name="Mun J.H."/>
            <person name="Najar F.Z."/>
            <person name="Nicholson C."/>
            <person name="Noirot C."/>
            <person name="O'Bleness M."/>
            <person name="Paule C.R."/>
            <person name="Poulain J."/>
            <person name="Prion F."/>
            <person name="Qin B."/>
            <person name="Qu C."/>
            <person name="Retzel E.F."/>
            <person name="Riddle C."/>
            <person name="Sallet E."/>
            <person name="Samain S."/>
            <person name="Samson N."/>
            <person name="Sanders I."/>
            <person name="Saurat O."/>
            <person name="Scarpelli C."/>
            <person name="Schiex T."/>
            <person name="Segurens B."/>
            <person name="Severin A.J."/>
            <person name="Sherrier D.J."/>
            <person name="Shi R."/>
            <person name="Sims S."/>
            <person name="Singer S.R."/>
            <person name="Sinharoy S."/>
            <person name="Sterck L."/>
            <person name="Viollet A."/>
            <person name="Wang B.B."/>
            <person name="Wang K."/>
            <person name="Wang M."/>
            <person name="Wang X."/>
            <person name="Warfsmann J."/>
            <person name="Weissenbach J."/>
            <person name="White D.D."/>
            <person name="White J.D."/>
            <person name="Wiley G.B."/>
            <person name="Wincker P."/>
            <person name="Xing Y."/>
            <person name="Yang L."/>
            <person name="Yao Z."/>
            <person name="Ying F."/>
            <person name="Zhai J."/>
            <person name="Zhou L."/>
            <person name="Zuber A."/>
            <person name="Denarie J."/>
            <person name="Dixon R.A."/>
            <person name="May G.D."/>
            <person name="Schwartz D.C."/>
            <person name="Rogers J."/>
            <person name="Quetier F."/>
            <person name="Town C.D."/>
            <person name="Roe B.A."/>
        </authorList>
    </citation>
    <scope>NUCLEOTIDE SEQUENCE [LARGE SCALE GENOMIC DNA]</scope>
    <source>
        <strain evidence="2">A17</strain>
        <strain evidence="3 4">cv. Jemalong A17</strain>
    </source>
</reference>
<dbReference type="Proteomes" id="UP000002051">
    <property type="component" value="Chromosome 8"/>
</dbReference>
<reference evidence="3" key="3">
    <citation type="submission" date="2015-04" db="UniProtKB">
        <authorList>
            <consortium name="EnsemblPlants"/>
        </authorList>
    </citation>
    <scope>IDENTIFICATION</scope>
    <source>
        <strain evidence="3">cv. Jemalong A17</strain>
    </source>
</reference>
<sequence length="130" mass="14660">MSENLPNAIVNQVIALSASKDIHNIFGWEGNHHPHVYSLPFKVLIPYMIILLLGLMQLRVIGRLYRVKKVPIISILSCGWLPMSAFSQILNEQVGSGESTPKCQNLLINAFSLTMNLNMINRNLEVLKYT</sequence>
<evidence type="ECO:0000313" key="3">
    <source>
        <dbReference type="EnsemblPlants" id="KEH20156"/>
    </source>
</evidence>
<keyword evidence="4" id="KW-1185">Reference proteome</keyword>
<keyword evidence="1" id="KW-0472">Membrane</keyword>
<feature type="transmembrane region" description="Helical" evidence="1">
    <location>
        <begin position="39"/>
        <end position="58"/>
    </location>
</feature>
<evidence type="ECO:0000313" key="2">
    <source>
        <dbReference type="EMBL" id="KEH20156.1"/>
    </source>
</evidence>
<proteinExistence type="predicted"/>
<evidence type="ECO:0000313" key="4">
    <source>
        <dbReference type="Proteomes" id="UP000002051"/>
    </source>
</evidence>
<accession>A0A072TSG9</accession>
<dbReference type="AlphaFoldDB" id="A0A072TSG9"/>
<name>A0A072TSG9_MEDTR</name>
<dbReference type="EMBL" id="CM001224">
    <property type="protein sequence ID" value="KEH20156.1"/>
    <property type="molecule type" value="Genomic_DNA"/>
</dbReference>
<evidence type="ECO:0000256" key="1">
    <source>
        <dbReference type="SAM" id="Phobius"/>
    </source>
</evidence>
<keyword evidence="1" id="KW-1133">Transmembrane helix</keyword>
<dbReference type="HOGENOM" id="CLU_1941259_0_0_1"/>
<dbReference type="EnsemblPlants" id="KEH20156">
    <property type="protein sequence ID" value="KEH20156"/>
    <property type="gene ID" value="MTR_8g069500"/>
</dbReference>
<organism evidence="2 4">
    <name type="scientific">Medicago truncatula</name>
    <name type="common">Barrel medic</name>
    <name type="synonym">Medicago tribuloides</name>
    <dbReference type="NCBI Taxonomy" id="3880"/>
    <lineage>
        <taxon>Eukaryota</taxon>
        <taxon>Viridiplantae</taxon>
        <taxon>Streptophyta</taxon>
        <taxon>Embryophyta</taxon>
        <taxon>Tracheophyta</taxon>
        <taxon>Spermatophyta</taxon>
        <taxon>Magnoliopsida</taxon>
        <taxon>eudicotyledons</taxon>
        <taxon>Gunneridae</taxon>
        <taxon>Pentapetalae</taxon>
        <taxon>rosids</taxon>
        <taxon>fabids</taxon>
        <taxon>Fabales</taxon>
        <taxon>Fabaceae</taxon>
        <taxon>Papilionoideae</taxon>
        <taxon>50 kb inversion clade</taxon>
        <taxon>NPAAA clade</taxon>
        <taxon>Hologalegina</taxon>
        <taxon>IRL clade</taxon>
        <taxon>Trifolieae</taxon>
        <taxon>Medicago</taxon>
    </lineage>
</organism>